<keyword evidence="4" id="KW-0830">Ubiquinone</keyword>
<dbReference type="PANTHER" id="PTHR10566">
    <property type="entry name" value="CHAPERONE-ACTIVITY OF BC1 COMPLEX CABC1 -RELATED"/>
    <property type="match status" value="1"/>
</dbReference>
<feature type="domain" description="ABC1 atypical kinase-like" evidence="3">
    <location>
        <begin position="99"/>
        <end position="342"/>
    </location>
</feature>
<comment type="similarity">
    <text evidence="1">Belongs to the protein kinase superfamily. ADCK protein kinase family.</text>
</comment>
<evidence type="ECO:0000259" key="3">
    <source>
        <dbReference type="Pfam" id="PF03109"/>
    </source>
</evidence>
<name>A0A845URZ4_9GAMM</name>
<dbReference type="CDD" id="cd05121">
    <property type="entry name" value="ABC1_ADCK3-like"/>
    <property type="match status" value="1"/>
</dbReference>
<dbReference type="SUPFAM" id="SSF56112">
    <property type="entry name" value="Protein kinase-like (PK-like)"/>
    <property type="match status" value="1"/>
</dbReference>
<organism evidence="4 5">
    <name type="scientific">Wenzhouxiangella limi</name>
    <dbReference type="NCBI Taxonomy" id="2707351"/>
    <lineage>
        <taxon>Bacteria</taxon>
        <taxon>Pseudomonadati</taxon>
        <taxon>Pseudomonadota</taxon>
        <taxon>Gammaproteobacteria</taxon>
        <taxon>Chromatiales</taxon>
        <taxon>Wenzhouxiangellaceae</taxon>
        <taxon>Wenzhouxiangella</taxon>
    </lineage>
</organism>
<keyword evidence="2" id="KW-1133">Transmembrane helix</keyword>
<keyword evidence="2" id="KW-0812">Transmembrane</keyword>
<reference evidence="4 5" key="1">
    <citation type="submission" date="2020-02" db="EMBL/GenBank/DDBJ databases">
        <authorList>
            <person name="Zhang X.-Y."/>
        </authorList>
    </citation>
    <scope>NUCLEOTIDE SEQUENCE [LARGE SCALE GENOMIC DNA]</scope>
    <source>
        <strain evidence="4 5">C33</strain>
    </source>
</reference>
<dbReference type="PANTHER" id="PTHR10566:SF113">
    <property type="entry name" value="PROTEIN ACTIVITY OF BC1 COMPLEX KINASE 7, CHLOROPLASTIC"/>
    <property type="match status" value="1"/>
</dbReference>
<proteinExistence type="inferred from homology"/>
<feature type="transmembrane region" description="Helical" evidence="2">
    <location>
        <begin position="503"/>
        <end position="522"/>
    </location>
</feature>
<gene>
    <name evidence="4" type="ORF">G3I74_02580</name>
</gene>
<evidence type="ECO:0000256" key="1">
    <source>
        <dbReference type="ARBA" id="ARBA00009670"/>
    </source>
</evidence>
<keyword evidence="5" id="KW-1185">Reference proteome</keyword>
<dbReference type="InterPro" id="IPR050154">
    <property type="entry name" value="UbiB_kinase"/>
</dbReference>
<dbReference type="RefSeq" id="WP_164209994.1">
    <property type="nucleotide sequence ID" value="NZ_JAAGSC010000031.1"/>
</dbReference>
<feature type="transmembrane region" description="Helical" evidence="2">
    <location>
        <begin position="528"/>
        <end position="551"/>
    </location>
</feature>
<dbReference type="AlphaFoldDB" id="A0A845URZ4"/>
<dbReference type="Pfam" id="PF03109">
    <property type="entry name" value="ABC1"/>
    <property type="match status" value="1"/>
</dbReference>
<evidence type="ECO:0000313" key="5">
    <source>
        <dbReference type="Proteomes" id="UP000484885"/>
    </source>
</evidence>
<sequence>MLWQALNAARDLGRVQDIASVLVRYGFGDLVRRIGMAGALESAGRALHWKKAEELARLQPPERVRRILEELGPTFVKLGQLLATRVDLFGPEWLNEFRKLQDHAPAVDWEEIHAQLREDLGAPPEEVFAWVDPEPLAAASLAQVHRARLEDGTEVVLKVRRPGIRPVVQADLRLLQRLAEIVESETDELERYHPRLLVRQFSSSLRRELDFAAECRNAERIGRDFADDEELVVPEVFWEWSGERLNVQGWLDGISGSNLEAVKAAGLDRHAIASAGTRIILQMILEHGFFHADPHPGNVKYLPESRIGLMDFGMVGRLSEDRRQEVAELLHGLVSREAELVATTLIDWSESHDAVSDALRADIVEFIEHYHGVPLENLDMGEMIGEITGVLRNHRLMLPADLVLMLKAFITMEGMGRSLDPDFDMAGEAAPIIEDVLRKHYSPINVARRMRHSMAETMKILGALPADLSRLMRAARRGRIEIQLDIQSLKEVGYRLDRAASRLTLGVVTAALIIGSAIVLNVQSDREAFGLPLFGLVGFIGAALGGVWLLISIWRSGRGD</sequence>
<comment type="caution">
    <text evidence="4">The sequence shown here is derived from an EMBL/GenBank/DDBJ whole genome shotgun (WGS) entry which is preliminary data.</text>
</comment>
<dbReference type="InterPro" id="IPR004147">
    <property type="entry name" value="ABC1_dom"/>
</dbReference>
<evidence type="ECO:0000313" key="4">
    <source>
        <dbReference type="EMBL" id="NDY94613.1"/>
    </source>
</evidence>
<accession>A0A845URZ4</accession>
<keyword evidence="2" id="KW-0472">Membrane</keyword>
<dbReference type="InterPro" id="IPR011009">
    <property type="entry name" value="Kinase-like_dom_sf"/>
</dbReference>
<evidence type="ECO:0000256" key="2">
    <source>
        <dbReference type="SAM" id="Phobius"/>
    </source>
</evidence>
<dbReference type="Proteomes" id="UP000484885">
    <property type="component" value="Unassembled WGS sequence"/>
</dbReference>
<dbReference type="EMBL" id="JAAGSC010000031">
    <property type="protein sequence ID" value="NDY94613.1"/>
    <property type="molecule type" value="Genomic_DNA"/>
</dbReference>
<protein>
    <submittedName>
        <fullName evidence="4">Ubiquinone biosynthesis protein UbiB</fullName>
    </submittedName>
</protein>